<dbReference type="InterPro" id="IPR016181">
    <property type="entry name" value="Acyl_CoA_acyltransferase"/>
</dbReference>
<dbReference type="SUPFAM" id="SSF55729">
    <property type="entry name" value="Acyl-CoA N-acyltransferases (Nat)"/>
    <property type="match status" value="1"/>
</dbReference>
<reference evidence="2" key="1">
    <citation type="journal article" date="2021" name="Nat. Commun.">
        <title>Genetic determinants of endophytism in the Arabidopsis root mycobiome.</title>
        <authorList>
            <person name="Mesny F."/>
            <person name="Miyauchi S."/>
            <person name="Thiergart T."/>
            <person name="Pickel B."/>
            <person name="Atanasova L."/>
            <person name="Karlsson M."/>
            <person name="Huettel B."/>
            <person name="Barry K.W."/>
            <person name="Haridas S."/>
            <person name="Chen C."/>
            <person name="Bauer D."/>
            <person name="Andreopoulos W."/>
            <person name="Pangilinan J."/>
            <person name="LaButti K."/>
            <person name="Riley R."/>
            <person name="Lipzen A."/>
            <person name="Clum A."/>
            <person name="Drula E."/>
            <person name="Henrissat B."/>
            <person name="Kohler A."/>
            <person name="Grigoriev I.V."/>
            <person name="Martin F.M."/>
            <person name="Hacquard S."/>
        </authorList>
    </citation>
    <scope>NUCLEOTIDE SEQUENCE</scope>
    <source>
        <strain evidence="2">MPI-CAGE-CH-0235</strain>
    </source>
</reference>
<dbReference type="AlphaFoldDB" id="A0A8K0SZ05"/>
<dbReference type="Pfam" id="PF00583">
    <property type="entry name" value="Acetyltransf_1"/>
    <property type="match status" value="1"/>
</dbReference>
<dbReference type="OrthoDB" id="410198at2759"/>
<dbReference type="PANTHER" id="PTHR42791">
    <property type="entry name" value="GNAT FAMILY ACETYLTRANSFERASE"/>
    <property type="match status" value="1"/>
</dbReference>
<dbReference type="InterPro" id="IPR052523">
    <property type="entry name" value="Trichothecene_AcTrans"/>
</dbReference>
<dbReference type="PROSITE" id="PS51186">
    <property type="entry name" value="GNAT"/>
    <property type="match status" value="1"/>
</dbReference>
<protein>
    <submittedName>
        <fullName evidence="2">Acyl-CoA N-acyltransferase</fullName>
    </submittedName>
</protein>
<evidence type="ECO:0000313" key="3">
    <source>
        <dbReference type="Proteomes" id="UP000813444"/>
    </source>
</evidence>
<comment type="caution">
    <text evidence="2">The sequence shown here is derived from an EMBL/GenBank/DDBJ whole genome shotgun (WGS) entry which is preliminary data.</text>
</comment>
<dbReference type="GO" id="GO:0016747">
    <property type="term" value="F:acyltransferase activity, transferring groups other than amino-acyl groups"/>
    <property type="evidence" value="ECO:0007669"/>
    <property type="project" value="InterPro"/>
</dbReference>
<dbReference type="CDD" id="cd04301">
    <property type="entry name" value="NAT_SF"/>
    <property type="match status" value="1"/>
</dbReference>
<dbReference type="EMBL" id="JAGPNK010000002">
    <property type="protein sequence ID" value="KAH7325836.1"/>
    <property type="molecule type" value="Genomic_DNA"/>
</dbReference>
<organism evidence="2 3">
    <name type="scientific">Stachybotrys elegans</name>
    <dbReference type="NCBI Taxonomy" id="80388"/>
    <lineage>
        <taxon>Eukaryota</taxon>
        <taxon>Fungi</taxon>
        <taxon>Dikarya</taxon>
        <taxon>Ascomycota</taxon>
        <taxon>Pezizomycotina</taxon>
        <taxon>Sordariomycetes</taxon>
        <taxon>Hypocreomycetidae</taxon>
        <taxon>Hypocreales</taxon>
        <taxon>Stachybotryaceae</taxon>
        <taxon>Stachybotrys</taxon>
    </lineage>
</organism>
<dbReference type="Proteomes" id="UP000813444">
    <property type="component" value="Unassembled WGS sequence"/>
</dbReference>
<name>A0A8K0SZ05_9HYPO</name>
<feature type="domain" description="N-acetyltransferase" evidence="1">
    <location>
        <begin position="44"/>
        <end position="210"/>
    </location>
</feature>
<evidence type="ECO:0000259" key="1">
    <source>
        <dbReference type="PROSITE" id="PS51186"/>
    </source>
</evidence>
<evidence type="ECO:0000313" key="2">
    <source>
        <dbReference type="EMBL" id="KAH7325836.1"/>
    </source>
</evidence>
<gene>
    <name evidence="2" type="ORF">B0I35DRAFT_448878</name>
</gene>
<sequence length="233" mass="26963">MPFELQNIDIETDFPGLARCLFDAHEDPPQKFFHIFFPTHGTTTEAREAAIAEAAVRLKMWHTEDPTSSWQKAIDTDTGRIIGAATWNTYLENPFLEHQPPEAYWFPDDSSRKYAEQALKRFDAPREKIAPKAHQYLFIIYTHPEYRRRGVAQQLLDAGLAKADALGLETYLDSTPPGRPLYEVNGFEYVQENPNIPHNDHPDEKWQEMEEKVGPFMFWLMRRPAQGKQTASQ</sequence>
<dbReference type="InterPro" id="IPR000182">
    <property type="entry name" value="GNAT_dom"/>
</dbReference>
<dbReference type="Gene3D" id="3.40.630.30">
    <property type="match status" value="1"/>
</dbReference>
<dbReference type="PANTHER" id="PTHR42791:SF5">
    <property type="entry name" value="HYPOTHETICAL ACETYLTRANSFERASE (EUROFUNG)"/>
    <property type="match status" value="1"/>
</dbReference>
<proteinExistence type="predicted"/>
<accession>A0A8K0SZ05</accession>
<keyword evidence="3" id="KW-1185">Reference proteome</keyword>